<reference evidence="1" key="1">
    <citation type="submission" date="2021-02" db="EMBL/GenBank/DDBJ databases">
        <authorList>
            <person name="Dougan E. K."/>
            <person name="Rhodes N."/>
            <person name="Thang M."/>
            <person name="Chan C."/>
        </authorList>
    </citation>
    <scope>NUCLEOTIDE SEQUENCE</scope>
</reference>
<protein>
    <submittedName>
        <fullName evidence="1">Uncharacterized protein</fullName>
    </submittedName>
</protein>
<dbReference type="AlphaFoldDB" id="A0A813E6W0"/>
<feature type="non-terminal residue" evidence="1">
    <location>
        <position position="231"/>
    </location>
</feature>
<accession>A0A813E6W0</accession>
<gene>
    <name evidence="1" type="ORF">PGLA1383_LOCUS16138</name>
</gene>
<dbReference type="Proteomes" id="UP000654075">
    <property type="component" value="Unassembled WGS sequence"/>
</dbReference>
<organism evidence="1 2">
    <name type="scientific">Polarella glacialis</name>
    <name type="common">Dinoflagellate</name>
    <dbReference type="NCBI Taxonomy" id="89957"/>
    <lineage>
        <taxon>Eukaryota</taxon>
        <taxon>Sar</taxon>
        <taxon>Alveolata</taxon>
        <taxon>Dinophyceae</taxon>
        <taxon>Suessiales</taxon>
        <taxon>Suessiaceae</taxon>
        <taxon>Polarella</taxon>
    </lineage>
</organism>
<name>A0A813E6W0_POLGL</name>
<evidence type="ECO:0000313" key="2">
    <source>
        <dbReference type="Proteomes" id="UP000654075"/>
    </source>
</evidence>
<proteinExistence type="predicted"/>
<dbReference type="EMBL" id="CAJNNV010009693">
    <property type="protein sequence ID" value="CAE8597704.1"/>
    <property type="molecule type" value="Genomic_DNA"/>
</dbReference>
<sequence length="231" mass="26136">DRNMLRSRVRNLQGRIREIDRLKALRPSEVDKLQREKLDAEGEVRSSMAKLEAELALPPDPAKLIFEIQGAQGSHILEAMAGENCRDMARRFCEAHRLDPHLAVNLVKQLEQKMLQPAGSGGYAAARALPPGCKQPLVDRLHVARQTQKSIDLGDKDSVLRGVRALQKKIRDIEKLKLKPDMVLDPLQREKILTEAEARQSCAALERELDLMERLPQMVFDVETEQGTRNI</sequence>
<feature type="non-terminal residue" evidence="1">
    <location>
        <position position="1"/>
    </location>
</feature>
<comment type="caution">
    <text evidence="1">The sequence shown here is derived from an EMBL/GenBank/DDBJ whole genome shotgun (WGS) entry which is preliminary data.</text>
</comment>
<keyword evidence="2" id="KW-1185">Reference proteome</keyword>
<evidence type="ECO:0000313" key="1">
    <source>
        <dbReference type="EMBL" id="CAE8597704.1"/>
    </source>
</evidence>